<proteinExistence type="predicted"/>
<reference evidence="3" key="1">
    <citation type="submission" date="2023-03" db="EMBL/GenBank/DDBJ databases">
        <title>Massive genome expansion in bonnet fungi (Mycena s.s.) driven by repeated elements and novel gene families across ecological guilds.</title>
        <authorList>
            <consortium name="Lawrence Berkeley National Laboratory"/>
            <person name="Harder C.B."/>
            <person name="Miyauchi S."/>
            <person name="Viragh M."/>
            <person name="Kuo A."/>
            <person name="Thoen E."/>
            <person name="Andreopoulos B."/>
            <person name="Lu D."/>
            <person name="Skrede I."/>
            <person name="Drula E."/>
            <person name="Henrissat B."/>
            <person name="Morin E."/>
            <person name="Kohler A."/>
            <person name="Barry K."/>
            <person name="LaButti K."/>
            <person name="Morin E."/>
            <person name="Salamov A."/>
            <person name="Lipzen A."/>
            <person name="Mereny Z."/>
            <person name="Hegedus B."/>
            <person name="Baldrian P."/>
            <person name="Stursova M."/>
            <person name="Weitz H."/>
            <person name="Taylor A."/>
            <person name="Grigoriev I.V."/>
            <person name="Nagy L.G."/>
            <person name="Martin F."/>
            <person name="Kauserud H."/>
        </authorList>
    </citation>
    <scope>NUCLEOTIDE SEQUENCE</scope>
    <source>
        <strain evidence="3">CBHHK188m</strain>
    </source>
</reference>
<dbReference type="Proteomes" id="UP001215280">
    <property type="component" value="Unassembled WGS sequence"/>
</dbReference>
<gene>
    <name evidence="3" type="ORF">DFH07DRAFT_110135</name>
</gene>
<evidence type="ECO:0000313" key="3">
    <source>
        <dbReference type="EMBL" id="KAJ7735853.1"/>
    </source>
</evidence>
<accession>A0AAD7I7U8</accession>
<comment type="caution">
    <text evidence="3">The sequence shown here is derived from an EMBL/GenBank/DDBJ whole genome shotgun (WGS) entry which is preliminary data.</text>
</comment>
<evidence type="ECO:0000256" key="1">
    <source>
        <dbReference type="SAM" id="MobiDB-lite"/>
    </source>
</evidence>
<dbReference type="AlphaFoldDB" id="A0AAD7I7U8"/>
<feature type="region of interest" description="Disordered" evidence="1">
    <location>
        <begin position="1"/>
        <end position="22"/>
    </location>
</feature>
<name>A0AAD7I7U8_9AGAR</name>
<organism evidence="3 4">
    <name type="scientific">Mycena maculata</name>
    <dbReference type="NCBI Taxonomy" id="230809"/>
    <lineage>
        <taxon>Eukaryota</taxon>
        <taxon>Fungi</taxon>
        <taxon>Dikarya</taxon>
        <taxon>Basidiomycota</taxon>
        <taxon>Agaricomycotina</taxon>
        <taxon>Agaricomycetes</taxon>
        <taxon>Agaricomycetidae</taxon>
        <taxon>Agaricales</taxon>
        <taxon>Marasmiineae</taxon>
        <taxon>Mycenaceae</taxon>
        <taxon>Mycena</taxon>
    </lineage>
</organism>
<protein>
    <submittedName>
        <fullName evidence="3">Uncharacterized protein</fullName>
    </submittedName>
</protein>
<dbReference type="EMBL" id="JARJLG010000152">
    <property type="protein sequence ID" value="KAJ7735853.1"/>
    <property type="molecule type" value="Genomic_DNA"/>
</dbReference>
<keyword evidence="2" id="KW-1133">Transmembrane helix</keyword>
<evidence type="ECO:0000313" key="4">
    <source>
        <dbReference type="Proteomes" id="UP001215280"/>
    </source>
</evidence>
<keyword evidence="4" id="KW-1185">Reference proteome</keyword>
<sequence>MTKIAWRPGPISRAPPSRHSLPLGTPGSERMFGSGGIYNSLLWFFLIGAIAPVHFYLLRKKVKAFESFHFPWVDSSGCPTRWPTFGWRSQLASCSIA</sequence>
<keyword evidence="2" id="KW-0812">Transmembrane</keyword>
<feature type="transmembrane region" description="Helical" evidence="2">
    <location>
        <begin position="37"/>
        <end position="58"/>
    </location>
</feature>
<evidence type="ECO:0000256" key="2">
    <source>
        <dbReference type="SAM" id="Phobius"/>
    </source>
</evidence>
<keyword evidence="2" id="KW-0472">Membrane</keyword>